<keyword evidence="2" id="KW-1185">Reference proteome</keyword>
<name>A0A917SQM5_9RHOB</name>
<gene>
    <name evidence="1" type="ORF">GCM10011534_13590</name>
</gene>
<comment type="caution">
    <text evidence="1">The sequence shown here is derived from an EMBL/GenBank/DDBJ whole genome shotgun (WGS) entry which is preliminary data.</text>
</comment>
<evidence type="ECO:0008006" key="3">
    <source>
        <dbReference type="Google" id="ProtNLM"/>
    </source>
</evidence>
<dbReference type="SUPFAM" id="SSF52091">
    <property type="entry name" value="SpoIIaa-like"/>
    <property type="match status" value="2"/>
</dbReference>
<dbReference type="Gene3D" id="3.40.50.10600">
    <property type="entry name" value="SpoIIaa-like domains"/>
    <property type="match status" value="2"/>
</dbReference>
<evidence type="ECO:0000313" key="2">
    <source>
        <dbReference type="Proteomes" id="UP000649829"/>
    </source>
</evidence>
<proteinExistence type="predicted"/>
<dbReference type="AlphaFoldDB" id="A0A917SQM5"/>
<dbReference type="EMBL" id="BMLF01000001">
    <property type="protein sequence ID" value="GGL92641.1"/>
    <property type="molecule type" value="Genomic_DNA"/>
</dbReference>
<dbReference type="RefSeq" id="WP_028286196.1">
    <property type="nucleotide sequence ID" value="NZ_BMLF01000001.1"/>
</dbReference>
<reference evidence="1" key="2">
    <citation type="submission" date="2020-09" db="EMBL/GenBank/DDBJ databases">
        <authorList>
            <person name="Sun Q."/>
            <person name="Zhou Y."/>
        </authorList>
    </citation>
    <scope>NUCLEOTIDE SEQUENCE</scope>
    <source>
        <strain evidence="1">CGMCC 1.6293</strain>
    </source>
</reference>
<reference evidence="1" key="1">
    <citation type="journal article" date="2014" name="Int. J. Syst. Evol. Microbiol.">
        <title>Complete genome sequence of Corynebacterium casei LMG S-19264T (=DSM 44701T), isolated from a smear-ripened cheese.</title>
        <authorList>
            <consortium name="US DOE Joint Genome Institute (JGI-PGF)"/>
            <person name="Walter F."/>
            <person name="Albersmeier A."/>
            <person name="Kalinowski J."/>
            <person name="Ruckert C."/>
        </authorList>
    </citation>
    <scope>NUCLEOTIDE SEQUENCE</scope>
    <source>
        <strain evidence="1">CGMCC 1.6293</strain>
    </source>
</reference>
<dbReference type="Pfam" id="PF11964">
    <property type="entry name" value="SpoIIAA-like"/>
    <property type="match status" value="2"/>
</dbReference>
<organism evidence="1 2">
    <name type="scientific">Pseudooceanicola nanhaiensis</name>
    <dbReference type="NCBI Taxonomy" id="375761"/>
    <lineage>
        <taxon>Bacteria</taxon>
        <taxon>Pseudomonadati</taxon>
        <taxon>Pseudomonadota</taxon>
        <taxon>Alphaproteobacteria</taxon>
        <taxon>Rhodobacterales</taxon>
        <taxon>Paracoccaceae</taxon>
        <taxon>Pseudooceanicola</taxon>
    </lineage>
</organism>
<sequence length="264" mass="29192">MLTLDTSDTPLLRITAGGEVTREEVRRFYEEFEAALDIAGRAGLLVDLSGFEDIEPRAMLEDMVKEFGLLDDLARMPRCAVVTGNRTIAGMIRYTAPLIPRMDMQAFPPEEGAAAEAWARDLPPPRPGRKDLPGLTMLDSGSPDVLAFEVEGYIDDDHIDRITAPFRARLEQGGRFNALARIKRFGGFDPEILFDKSLLGMKWDAVHALHRYAVVTDSGWVGPFAGIARMVSDVDVKVFPTSAEETAWAWVKEPIPKEAPSTAM</sequence>
<dbReference type="Proteomes" id="UP000649829">
    <property type="component" value="Unassembled WGS sequence"/>
</dbReference>
<dbReference type="InterPro" id="IPR021866">
    <property type="entry name" value="SpoIIAA-like"/>
</dbReference>
<protein>
    <recommendedName>
        <fullName evidence="3">STAS/SEC14 domain-containing protein</fullName>
    </recommendedName>
</protein>
<accession>A0A917SQM5</accession>
<dbReference type="InterPro" id="IPR036513">
    <property type="entry name" value="STAS_dom_sf"/>
</dbReference>
<evidence type="ECO:0000313" key="1">
    <source>
        <dbReference type="EMBL" id="GGL92641.1"/>
    </source>
</evidence>
<dbReference type="InterPro" id="IPR038396">
    <property type="entry name" value="SpoIIAA-like_sf"/>
</dbReference>